<organism evidence="3 4">
    <name type="scientific">Desulforapulum autotrophicum (strain ATCC 43914 / DSM 3382 / VKM B-1955 / HRM2)</name>
    <name type="common">Desulfobacterium autotrophicum</name>
    <dbReference type="NCBI Taxonomy" id="177437"/>
    <lineage>
        <taxon>Bacteria</taxon>
        <taxon>Pseudomonadati</taxon>
        <taxon>Thermodesulfobacteriota</taxon>
        <taxon>Desulfobacteria</taxon>
        <taxon>Desulfobacterales</taxon>
        <taxon>Desulfobacteraceae</taxon>
        <taxon>Desulforapulum</taxon>
    </lineage>
</organism>
<dbReference type="KEGG" id="dat:HRM2_13700"/>
<gene>
    <name evidence="3" type="ordered locus">HRM2_13700</name>
</gene>
<keyword evidence="2" id="KW-0732">Signal</keyword>
<dbReference type="HOGENOM" id="CLU_2329132_0_0_7"/>
<sequence>MKFILKNTILTLIFLAAITVPAGANEKQKIKHLPHPNWVHPAKRNTYPGYEQLKQNKKTGNDWQYSTNRATGNIRGGGTTAYKDYRPLYTPLVPQRKR</sequence>
<dbReference type="EMBL" id="CP001087">
    <property type="protein sequence ID" value="ACN14479.1"/>
    <property type="molecule type" value="Genomic_DNA"/>
</dbReference>
<evidence type="ECO:0000256" key="1">
    <source>
        <dbReference type="SAM" id="MobiDB-lite"/>
    </source>
</evidence>
<evidence type="ECO:0000256" key="2">
    <source>
        <dbReference type="SAM" id="SignalP"/>
    </source>
</evidence>
<dbReference type="eggNOG" id="ENOG502ZSM2">
    <property type="taxonomic scope" value="Bacteria"/>
</dbReference>
<dbReference type="STRING" id="177437.HRM2_13700"/>
<dbReference type="Proteomes" id="UP000000442">
    <property type="component" value="Chromosome"/>
</dbReference>
<evidence type="ECO:0000313" key="4">
    <source>
        <dbReference type="Proteomes" id="UP000000442"/>
    </source>
</evidence>
<feature type="signal peptide" evidence="2">
    <location>
        <begin position="1"/>
        <end position="24"/>
    </location>
</feature>
<reference evidence="3 4" key="1">
    <citation type="journal article" date="2009" name="Environ. Microbiol.">
        <title>Genome sequence of Desulfobacterium autotrophicum HRM2, a marine sulfate reducer oxidizing organic carbon completely to carbon dioxide.</title>
        <authorList>
            <person name="Strittmatter A.W."/>
            <person name="Liesegang H."/>
            <person name="Rabus R."/>
            <person name="Decker I."/>
            <person name="Amann J."/>
            <person name="Andres S."/>
            <person name="Henne A."/>
            <person name="Fricke W.F."/>
            <person name="Martinez-Arias R."/>
            <person name="Bartels D."/>
            <person name="Goesmann A."/>
            <person name="Krause L."/>
            <person name="Puehler A."/>
            <person name="Klenk H.P."/>
            <person name="Richter M."/>
            <person name="Schuler M."/>
            <person name="Gloeckner F.O."/>
            <person name="Meyerdierks A."/>
            <person name="Gottschalk G."/>
            <person name="Amann R."/>
        </authorList>
    </citation>
    <scope>NUCLEOTIDE SEQUENCE [LARGE SCALE GENOMIC DNA]</scope>
    <source>
        <strain evidence="4">ATCC 43914 / DSM 3382 / HRM2</strain>
    </source>
</reference>
<keyword evidence="4" id="KW-1185">Reference proteome</keyword>
<feature type="chain" id="PRO_5002902215" evidence="2">
    <location>
        <begin position="25"/>
        <end position="98"/>
    </location>
</feature>
<feature type="compositionally biased region" description="Polar residues" evidence="1">
    <location>
        <begin position="61"/>
        <end position="71"/>
    </location>
</feature>
<dbReference type="AlphaFoldDB" id="C0Q8Y9"/>
<accession>C0Q8Y9</accession>
<name>C0Q8Y9_DESAH</name>
<protein>
    <submittedName>
        <fullName evidence="3">Uncharacterized protein</fullName>
    </submittedName>
</protein>
<proteinExistence type="predicted"/>
<evidence type="ECO:0000313" key="3">
    <source>
        <dbReference type="EMBL" id="ACN14479.1"/>
    </source>
</evidence>
<feature type="region of interest" description="Disordered" evidence="1">
    <location>
        <begin position="58"/>
        <end position="78"/>
    </location>
</feature>